<keyword evidence="4 6" id="KW-0378">Hydrolase</keyword>
<name>A0A165TWW1_9HYPH</name>
<protein>
    <recommendedName>
        <fullName evidence="6 7">ATP-dependent Clp protease proteolytic subunit</fullName>
        <ecNumber evidence="6">3.4.21.92</ecNumber>
    </recommendedName>
    <alternativeName>
        <fullName evidence="6">Endopeptidase Clp</fullName>
    </alternativeName>
</protein>
<dbReference type="OrthoDB" id="9802800at2"/>
<dbReference type="EC" id="3.4.21.92" evidence="6"/>
<comment type="subcellular location">
    <subcellularLocation>
        <location evidence="6">Cytoplasm</location>
    </subcellularLocation>
</comment>
<evidence type="ECO:0000313" key="8">
    <source>
        <dbReference type="EMBL" id="KZL06742.1"/>
    </source>
</evidence>
<comment type="similarity">
    <text evidence="1 6 7">Belongs to the peptidase S14 family.</text>
</comment>
<dbReference type="AlphaFoldDB" id="A0A165TWW1"/>
<sequence>MTLRVCGLPQYLLVILDQSLPRGAVANIREHVIRMTDYCASTSVRLEGDDDAPKNPEKSIPVDKHLFDARTVLITGPVTQEMAQDVCSRLLALSQVGDDPITVIVSSPGGHVESGDMIHDMIKFIKPQVRMLGMGWVASAGALIYVSVPQERRFCTKNTRFLLHQPSGGAGGMATDIEIQAKEILKMRDRLNQIFADATGQKIERIEKDTDRDYWMSPEEGIEYGLVGKVVSNVSELA</sequence>
<dbReference type="InterPro" id="IPR001907">
    <property type="entry name" value="ClpP"/>
</dbReference>
<evidence type="ECO:0000256" key="7">
    <source>
        <dbReference type="RuleBase" id="RU003567"/>
    </source>
</evidence>
<dbReference type="PRINTS" id="PR00127">
    <property type="entry name" value="CLPPROTEASEP"/>
</dbReference>
<dbReference type="Gene3D" id="3.90.226.10">
    <property type="entry name" value="2-enoyl-CoA Hydratase, Chain A, domain 1"/>
    <property type="match status" value="1"/>
</dbReference>
<dbReference type="InterPro" id="IPR029045">
    <property type="entry name" value="ClpP/crotonase-like_dom_sf"/>
</dbReference>
<dbReference type="GO" id="GO:0004176">
    <property type="term" value="F:ATP-dependent peptidase activity"/>
    <property type="evidence" value="ECO:0007669"/>
    <property type="project" value="InterPro"/>
</dbReference>
<keyword evidence="2 6" id="KW-0963">Cytoplasm</keyword>
<gene>
    <name evidence="8" type="primary">clpP_2</name>
    <name evidence="6" type="synonym">clpP</name>
    <name evidence="8" type="ORF">PsAD2_04255</name>
</gene>
<dbReference type="Pfam" id="PF00574">
    <property type="entry name" value="CLP_protease"/>
    <property type="match status" value="1"/>
</dbReference>
<dbReference type="GO" id="GO:0051117">
    <property type="term" value="F:ATPase binding"/>
    <property type="evidence" value="ECO:0007669"/>
    <property type="project" value="TreeGrafter"/>
</dbReference>
<dbReference type="STRING" id="989403.SAMN05421798_11467"/>
<keyword evidence="5 6" id="KW-0720">Serine protease</keyword>
<evidence type="ECO:0000313" key="9">
    <source>
        <dbReference type="Proteomes" id="UP000076577"/>
    </source>
</evidence>
<dbReference type="HAMAP" id="MF_00444">
    <property type="entry name" value="ClpP"/>
    <property type="match status" value="1"/>
</dbReference>
<dbReference type="PANTHER" id="PTHR10381:SF70">
    <property type="entry name" value="ATP-DEPENDENT CLP PROTEASE PROTEOLYTIC SUBUNIT"/>
    <property type="match status" value="1"/>
</dbReference>
<feature type="active site" evidence="6">
    <location>
        <position position="164"/>
    </location>
</feature>
<comment type="subunit">
    <text evidence="6">Fourteen ClpP subunits assemble into 2 heptameric rings which stack back to back to give a disk-like structure with a central cavity, resembling the structure of eukaryotic proteasomes.</text>
</comment>
<dbReference type="SUPFAM" id="SSF52096">
    <property type="entry name" value="ClpP/crotonase"/>
    <property type="match status" value="1"/>
</dbReference>
<keyword evidence="3 6" id="KW-0645">Protease</keyword>
<accession>A0A165TWW1</accession>
<proteinExistence type="inferred from homology"/>
<dbReference type="GO" id="GO:0009368">
    <property type="term" value="C:endopeptidase Clp complex"/>
    <property type="evidence" value="ECO:0007669"/>
    <property type="project" value="TreeGrafter"/>
</dbReference>
<dbReference type="EMBL" id="LMCB01000139">
    <property type="protein sequence ID" value="KZL06742.1"/>
    <property type="molecule type" value="Genomic_DNA"/>
</dbReference>
<dbReference type="NCBIfam" id="NF009205">
    <property type="entry name" value="PRK12553.1"/>
    <property type="match status" value="1"/>
</dbReference>
<organism evidence="8 9">
    <name type="scientific">Pseudovibrio axinellae</name>
    <dbReference type="NCBI Taxonomy" id="989403"/>
    <lineage>
        <taxon>Bacteria</taxon>
        <taxon>Pseudomonadati</taxon>
        <taxon>Pseudomonadota</taxon>
        <taxon>Alphaproteobacteria</taxon>
        <taxon>Hyphomicrobiales</taxon>
        <taxon>Stappiaceae</taxon>
        <taxon>Pseudovibrio</taxon>
    </lineage>
</organism>
<comment type="caution">
    <text evidence="8">The sequence shown here is derived from an EMBL/GenBank/DDBJ whole genome shotgun (WGS) entry which is preliminary data.</text>
</comment>
<evidence type="ECO:0000256" key="2">
    <source>
        <dbReference type="ARBA" id="ARBA00022490"/>
    </source>
</evidence>
<dbReference type="Proteomes" id="UP000076577">
    <property type="component" value="Unassembled WGS sequence"/>
</dbReference>
<evidence type="ECO:0000256" key="6">
    <source>
        <dbReference type="HAMAP-Rule" id="MF_00444"/>
    </source>
</evidence>
<feature type="active site" description="Nucleophile" evidence="6">
    <location>
        <position position="139"/>
    </location>
</feature>
<dbReference type="PANTHER" id="PTHR10381">
    <property type="entry name" value="ATP-DEPENDENT CLP PROTEASE PROTEOLYTIC SUBUNIT"/>
    <property type="match status" value="1"/>
</dbReference>
<keyword evidence="9" id="KW-1185">Reference proteome</keyword>
<evidence type="ECO:0000256" key="1">
    <source>
        <dbReference type="ARBA" id="ARBA00007039"/>
    </source>
</evidence>
<evidence type="ECO:0000256" key="4">
    <source>
        <dbReference type="ARBA" id="ARBA00022801"/>
    </source>
</evidence>
<dbReference type="GO" id="GO:0006515">
    <property type="term" value="P:protein quality control for misfolded or incompletely synthesized proteins"/>
    <property type="evidence" value="ECO:0007669"/>
    <property type="project" value="TreeGrafter"/>
</dbReference>
<dbReference type="GO" id="GO:0005737">
    <property type="term" value="C:cytoplasm"/>
    <property type="evidence" value="ECO:0007669"/>
    <property type="project" value="UniProtKB-SubCell"/>
</dbReference>
<evidence type="ECO:0000256" key="5">
    <source>
        <dbReference type="ARBA" id="ARBA00022825"/>
    </source>
</evidence>
<dbReference type="GO" id="GO:0004252">
    <property type="term" value="F:serine-type endopeptidase activity"/>
    <property type="evidence" value="ECO:0007669"/>
    <property type="project" value="UniProtKB-UniRule"/>
</dbReference>
<comment type="function">
    <text evidence="6">Cleaves peptides in various proteins in a process that requires ATP hydrolysis. Has a chymotrypsin-like activity. Plays a major role in the degradation of misfolded proteins.</text>
</comment>
<dbReference type="InterPro" id="IPR023562">
    <property type="entry name" value="ClpP/TepA"/>
</dbReference>
<reference evidence="8 9" key="1">
    <citation type="journal article" date="2016" name="Front. Microbiol.">
        <title>Comparative Genomic Analysis Reveals a Diverse Repertoire of Genes Involved in Prokaryote-Eukaryote Interactions within the Pseudovibrio Genus.</title>
        <authorList>
            <person name="Romano S."/>
            <person name="Fernandez-Guerra A."/>
            <person name="Reen F.J."/>
            <person name="Glockner F.O."/>
            <person name="Crowley S.P."/>
            <person name="O'Sullivan O."/>
            <person name="Cotter P.D."/>
            <person name="Adams C."/>
            <person name="Dobson A.D."/>
            <person name="O'Gara F."/>
        </authorList>
    </citation>
    <scope>NUCLEOTIDE SEQUENCE [LARGE SCALE GENOMIC DNA]</scope>
    <source>
        <strain evidence="8 9">Ad2</strain>
    </source>
</reference>
<comment type="catalytic activity">
    <reaction evidence="6">
        <text>Hydrolysis of proteins to small peptides in the presence of ATP and magnesium. alpha-casein is the usual test substrate. In the absence of ATP, only oligopeptides shorter than five residues are hydrolyzed (such as succinyl-Leu-Tyr-|-NHMec, and Leu-Tyr-Leu-|-Tyr-Trp, in which cleavage of the -Tyr-|-Leu- and -Tyr-|-Trp bonds also occurs).</text>
        <dbReference type="EC" id="3.4.21.92"/>
    </reaction>
</comment>
<dbReference type="PATRIC" id="fig|989403.3.peg.4649"/>
<dbReference type="CDD" id="cd07017">
    <property type="entry name" value="S14_ClpP_2"/>
    <property type="match status" value="1"/>
</dbReference>
<evidence type="ECO:0000256" key="3">
    <source>
        <dbReference type="ARBA" id="ARBA00022670"/>
    </source>
</evidence>